<reference evidence="1 2" key="1">
    <citation type="journal article" date="1995" name="Plasmid">
        <title>Mycoplasma virus P1 has a linear, double-stranded DNA genome with inverted terminal repeats.</title>
        <authorList>
            <person name="Zou N."/>
            <person name="Park K."/>
            <person name="Dybvig K."/>
        </authorList>
    </citation>
    <scope>NUCLEOTIDE SEQUENCE [LARGE SCALE GENOMIC DNA]</scope>
</reference>
<evidence type="ECO:0000313" key="2">
    <source>
        <dbReference type="Proteomes" id="UP000000850"/>
    </source>
</evidence>
<name>Q9FZR6_9CAUD</name>
<sequence>MKKTMNIFSFTLIVQRRSIMQIDKDLRGKTNFKRGSLKKLKFMEKKQYFEISDIESLDPSMRFFIIKGKKNIGKTYALLERMKDLAQKGEKFLFLRISDSEVKFLANEWTNDVNNPFYVKANKIYVKQTKEHIGLISHIKNLQKLRSLQYNDYSHIFFDEFVAFDEKSYGSSDSNASLTLVRNFIRLIMDVQRAKEDIKIFCFGNNDIAVDIFSKYFRLSINEPYQVDNEAKITFINLRHYYQGVRSSYAKGLAFYDLVLDQYFSSNKTMEDITKLAVYDSLHNGVIRYNILLNDNYYTLVELLHKTEDKLELTNSFVITNTSKPEDNKRPLIALTKKDYINDSNAVELIDLQKRVLIQQWSNLIKKHKLKFTDKVIEKNFINFLAFNYI</sequence>
<dbReference type="RefSeq" id="NP_064638.1">
    <property type="nucleotide sequence ID" value="NC_002515.1"/>
</dbReference>
<dbReference type="EMBL" id="AF246223">
    <property type="protein sequence ID" value="AAG01278.1"/>
    <property type="molecule type" value="Genomic_DNA"/>
</dbReference>
<proteinExistence type="predicted"/>
<protein>
    <submittedName>
        <fullName evidence="1">P46</fullName>
    </submittedName>
</protein>
<dbReference type="Proteomes" id="UP000000850">
    <property type="component" value="Genome"/>
</dbReference>
<dbReference type="KEGG" id="vg:1263032"/>
<accession>Q9FZR6</accession>
<keyword evidence="2" id="KW-1185">Reference proteome</keyword>
<reference evidence="1 2" key="2">
    <citation type="journal article" date="2001" name="Plasmid">
        <title>Complete nucleotide sequence of the mycoplasma virus P1 genome.</title>
        <authorList>
            <person name="Tu A.H."/>
            <person name="Voelker L.L."/>
            <person name="Shen X."/>
            <person name="Dybvig K."/>
        </authorList>
    </citation>
    <scope>NUCLEOTIDE SEQUENCE</scope>
</reference>
<dbReference type="GeneID" id="1263032"/>
<gene>
    <name evidence="1" type="primary">orf3</name>
</gene>
<organism evidence="1 2">
    <name type="scientific">Mycoplasma phage P1</name>
    <dbReference type="NCBI Taxonomy" id="2905920"/>
    <lineage>
        <taxon>Viruses</taxon>
        <taxon>Duplodnaviria</taxon>
        <taxon>Heunggongvirae</taxon>
        <taxon>Uroviricota</taxon>
        <taxon>Caudoviricetes</taxon>
        <taxon>Delislevirus</taxon>
        <taxon>Delislevirus P1</taxon>
    </lineage>
</organism>
<evidence type="ECO:0000313" key="1">
    <source>
        <dbReference type="EMBL" id="AAG01278.1"/>
    </source>
</evidence>